<keyword evidence="11" id="KW-1185">Reference proteome</keyword>
<evidence type="ECO:0000256" key="5">
    <source>
        <dbReference type="PROSITE-ProRule" id="PRU00283"/>
    </source>
</evidence>
<evidence type="ECO:0000256" key="1">
    <source>
        <dbReference type="ARBA" id="ARBA00022701"/>
    </source>
</evidence>
<evidence type="ECO:0000256" key="7">
    <source>
        <dbReference type="SAM" id="Coils"/>
    </source>
</evidence>
<evidence type="ECO:0000313" key="10">
    <source>
        <dbReference type="EMBL" id="KIP06938.1"/>
    </source>
</evidence>
<dbReference type="SUPFAM" id="SSF52540">
    <property type="entry name" value="P-loop containing nucleoside triphosphate hydrolases"/>
    <property type="match status" value="1"/>
</dbReference>
<accession>A0A0C3PKQ5</accession>
<dbReference type="GO" id="GO:0005524">
    <property type="term" value="F:ATP binding"/>
    <property type="evidence" value="ECO:0007669"/>
    <property type="project" value="UniProtKB-UniRule"/>
</dbReference>
<comment type="similarity">
    <text evidence="5 6">Belongs to the TRAFAC class myosin-kinesin ATPase superfamily. Kinesin family.</text>
</comment>
<evidence type="ECO:0000256" key="2">
    <source>
        <dbReference type="ARBA" id="ARBA00022741"/>
    </source>
</evidence>
<feature type="region of interest" description="Disordered" evidence="8">
    <location>
        <begin position="754"/>
        <end position="773"/>
    </location>
</feature>
<dbReference type="Gene3D" id="3.40.850.10">
    <property type="entry name" value="Kinesin motor domain"/>
    <property type="match status" value="1"/>
</dbReference>
<sequence length="803" mass="87942">MPSSRLSTVPPPSIYTFSHIFPPATSQFDFFTKTTLPLVKDVLEGQSGLLFTYGVTNSGKTYTIQGGSEHGSAGILPRTLDVIFNSIDGLHGDGRFRPVRLQGIEHAPPELSSSQSSTASFGFASAGVSLADVLLDVPLDDTDTDTTTLRLDRNHEYTIWLSYAEVYNEKAYDLFASVDDGTPSTTSRSESSAGVPRPTSTFLSVPAGNSHSKPVVLTRKALPVKPCPPSDYDASDGTPGGKYVAGLRQIRVTSAAHAKALLRVGQMHRQVFGTLANSQSSRSHALVTIKVLRVHRGERNDPTSIQTSRLTLVDLAGSERTKHTHTTGERLREAGNINKSLMVLGQCMETMRANQRAVARSLASQGGRVDTRDVKKGLAVVPFRHSKLTEILMDYFVGEGRAVMIVNINPYDTGYDENSHVMKFAALAREVCTTAPTAVSRAIPASLQQQSKKSVAGNGRSTDAVPHRRKVTISIGGRSGRGVKDEEPSDDGDDDEEPINPLVDALFDEIENLRIQLFESEMHCAIIEAETREEVIQEMEERMQQMEKMYNRRLMKQLEQHELKMDAKIDMLHRTGTIGKSAVAPRSSHEQPSEILEDIDEADEVERSIHDQGDSDAESELSDLSPSPSPLAAKGKRQQQQQQQLAASTNGSQLPAPSLRSEDEESDSIPSPSETADEHEEDEIEDWSPDEASQPRQTKKAPQPRNTRAKPAAQRTSRSSSRDQVALLVHQTEGLSIDEGIDSDDSVVVLPQKKTRTSTTAAEGKKKKRQLSKKVLVTEDEIERAAEANDGSRQLRRSVRGGR</sequence>
<feature type="region of interest" description="Disordered" evidence="8">
    <location>
        <begin position="180"/>
        <end position="208"/>
    </location>
</feature>
<dbReference type="Pfam" id="PF00225">
    <property type="entry name" value="Kinesin"/>
    <property type="match status" value="2"/>
</dbReference>
<keyword evidence="1 6" id="KW-0493">Microtubule</keyword>
<dbReference type="Proteomes" id="UP000053257">
    <property type="component" value="Unassembled WGS sequence"/>
</dbReference>
<feature type="compositionally biased region" description="Polar residues" evidence="8">
    <location>
        <begin position="714"/>
        <end position="723"/>
    </location>
</feature>
<dbReference type="OrthoDB" id="123929at2759"/>
<dbReference type="EMBL" id="KN840507">
    <property type="protein sequence ID" value="KIP06938.1"/>
    <property type="molecule type" value="Genomic_DNA"/>
</dbReference>
<evidence type="ECO:0000256" key="8">
    <source>
        <dbReference type="SAM" id="MobiDB-lite"/>
    </source>
</evidence>
<evidence type="ECO:0000256" key="3">
    <source>
        <dbReference type="ARBA" id="ARBA00022840"/>
    </source>
</evidence>
<dbReference type="STRING" id="745531.A0A0C3PKQ5"/>
<feature type="compositionally biased region" description="Acidic residues" evidence="8">
    <location>
        <begin position="675"/>
        <end position="689"/>
    </location>
</feature>
<dbReference type="InterPro" id="IPR001752">
    <property type="entry name" value="Kinesin_motor_dom"/>
</dbReference>
<feature type="coiled-coil region" evidence="7">
    <location>
        <begin position="529"/>
        <end position="571"/>
    </location>
</feature>
<dbReference type="GO" id="GO:0016887">
    <property type="term" value="F:ATP hydrolysis activity"/>
    <property type="evidence" value="ECO:0007669"/>
    <property type="project" value="TreeGrafter"/>
</dbReference>
<dbReference type="GO" id="GO:0008017">
    <property type="term" value="F:microtubule binding"/>
    <property type="evidence" value="ECO:0007669"/>
    <property type="project" value="InterPro"/>
</dbReference>
<feature type="compositionally biased region" description="Acidic residues" evidence="8">
    <location>
        <begin position="595"/>
        <end position="604"/>
    </location>
</feature>
<dbReference type="GO" id="GO:0005871">
    <property type="term" value="C:kinesin complex"/>
    <property type="evidence" value="ECO:0007669"/>
    <property type="project" value="TreeGrafter"/>
</dbReference>
<evidence type="ECO:0000256" key="6">
    <source>
        <dbReference type="RuleBase" id="RU000394"/>
    </source>
</evidence>
<evidence type="ECO:0000259" key="9">
    <source>
        <dbReference type="PROSITE" id="PS50067"/>
    </source>
</evidence>
<dbReference type="SMART" id="SM00129">
    <property type="entry name" value="KISc"/>
    <property type="match status" value="1"/>
</dbReference>
<name>A0A0C3PKQ5_PHLG1</name>
<gene>
    <name evidence="10" type="ORF">PHLGIDRAFT_13558</name>
</gene>
<keyword evidence="4 5" id="KW-0505">Motor protein</keyword>
<dbReference type="PANTHER" id="PTHR24115">
    <property type="entry name" value="KINESIN-RELATED"/>
    <property type="match status" value="1"/>
</dbReference>
<feature type="region of interest" description="Disordered" evidence="8">
    <location>
        <begin position="579"/>
        <end position="727"/>
    </location>
</feature>
<dbReference type="HOGENOM" id="CLU_001485_9_0_1"/>
<dbReference type="PRINTS" id="PR00380">
    <property type="entry name" value="KINESINHEAVY"/>
</dbReference>
<feature type="compositionally biased region" description="Low complexity" evidence="8">
    <location>
        <begin position="622"/>
        <end position="644"/>
    </location>
</feature>
<dbReference type="InterPro" id="IPR027417">
    <property type="entry name" value="P-loop_NTPase"/>
</dbReference>
<reference evidence="10 11" key="1">
    <citation type="journal article" date="2014" name="PLoS Genet.">
        <title>Analysis of the Phlebiopsis gigantea genome, transcriptome and secretome provides insight into its pioneer colonization strategies of wood.</title>
        <authorList>
            <person name="Hori C."/>
            <person name="Ishida T."/>
            <person name="Igarashi K."/>
            <person name="Samejima M."/>
            <person name="Suzuki H."/>
            <person name="Master E."/>
            <person name="Ferreira P."/>
            <person name="Ruiz-Duenas F.J."/>
            <person name="Held B."/>
            <person name="Canessa P."/>
            <person name="Larrondo L.F."/>
            <person name="Schmoll M."/>
            <person name="Druzhinina I.S."/>
            <person name="Kubicek C.P."/>
            <person name="Gaskell J.A."/>
            <person name="Kersten P."/>
            <person name="St John F."/>
            <person name="Glasner J."/>
            <person name="Sabat G."/>
            <person name="Splinter BonDurant S."/>
            <person name="Syed K."/>
            <person name="Yadav J."/>
            <person name="Mgbeahuruike A.C."/>
            <person name="Kovalchuk A."/>
            <person name="Asiegbu F.O."/>
            <person name="Lackner G."/>
            <person name="Hoffmeister D."/>
            <person name="Rencoret J."/>
            <person name="Gutierrez A."/>
            <person name="Sun H."/>
            <person name="Lindquist E."/>
            <person name="Barry K."/>
            <person name="Riley R."/>
            <person name="Grigoriev I.V."/>
            <person name="Henrissat B."/>
            <person name="Kues U."/>
            <person name="Berka R.M."/>
            <person name="Martinez A.T."/>
            <person name="Covert S.F."/>
            <person name="Blanchette R.A."/>
            <person name="Cullen D."/>
        </authorList>
    </citation>
    <scope>NUCLEOTIDE SEQUENCE [LARGE SCALE GENOMIC DNA]</scope>
    <source>
        <strain evidence="10 11">11061_1 CR5-6</strain>
    </source>
</reference>
<keyword evidence="3 5" id="KW-0067">ATP-binding</keyword>
<dbReference type="GO" id="GO:0003777">
    <property type="term" value="F:microtubule motor activity"/>
    <property type="evidence" value="ECO:0007669"/>
    <property type="project" value="InterPro"/>
</dbReference>
<dbReference type="GO" id="GO:0005874">
    <property type="term" value="C:microtubule"/>
    <property type="evidence" value="ECO:0007669"/>
    <property type="project" value="UniProtKB-KW"/>
</dbReference>
<dbReference type="PROSITE" id="PS00411">
    <property type="entry name" value="KINESIN_MOTOR_1"/>
    <property type="match status" value="1"/>
</dbReference>
<evidence type="ECO:0000313" key="11">
    <source>
        <dbReference type="Proteomes" id="UP000053257"/>
    </source>
</evidence>
<dbReference type="InterPro" id="IPR019821">
    <property type="entry name" value="Kinesin_motor_CS"/>
</dbReference>
<feature type="compositionally biased region" description="Polar residues" evidence="8">
    <location>
        <begin position="182"/>
        <end position="208"/>
    </location>
</feature>
<organism evidence="10 11">
    <name type="scientific">Phlebiopsis gigantea (strain 11061_1 CR5-6)</name>
    <name type="common">White-rot fungus</name>
    <name type="synonym">Peniophora gigantea</name>
    <dbReference type="NCBI Taxonomy" id="745531"/>
    <lineage>
        <taxon>Eukaryota</taxon>
        <taxon>Fungi</taxon>
        <taxon>Dikarya</taxon>
        <taxon>Basidiomycota</taxon>
        <taxon>Agaricomycotina</taxon>
        <taxon>Agaricomycetes</taxon>
        <taxon>Polyporales</taxon>
        <taxon>Phanerochaetaceae</taxon>
        <taxon>Phlebiopsis</taxon>
    </lineage>
</organism>
<feature type="domain" description="Kinesin motor" evidence="9">
    <location>
        <begin position="1"/>
        <end position="431"/>
    </location>
</feature>
<dbReference type="PANTHER" id="PTHR24115:SF1008">
    <property type="entry name" value="KINESIN-LIKE PROTEIN SUBITO"/>
    <property type="match status" value="1"/>
</dbReference>
<feature type="compositionally biased region" description="Polar residues" evidence="8">
    <location>
        <begin position="645"/>
        <end position="655"/>
    </location>
</feature>
<dbReference type="AlphaFoldDB" id="A0A0C3PKQ5"/>
<keyword evidence="7" id="KW-0175">Coiled coil</keyword>
<dbReference type="PROSITE" id="PS50067">
    <property type="entry name" value="KINESIN_MOTOR_2"/>
    <property type="match status" value="1"/>
</dbReference>
<dbReference type="GO" id="GO:0005634">
    <property type="term" value="C:nucleus"/>
    <property type="evidence" value="ECO:0007669"/>
    <property type="project" value="TreeGrafter"/>
</dbReference>
<keyword evidence="2 5" id="KW-0547">Nucleotide-binding</keyword>
<dbReference type="InterPro" id="IPR036961">
    <property type="entry name" value="Kinesin_motor_dom_sf"/>
</dbReference>
<dbReference type="GO" id="GO:0007018">
    <property type="term" value="P:microtubule-based movement"/>
    <property type="evidence" value="ECO:0007669"/>
    <property type="project" value="InterPro"/>
</dbReference>
<protein>
    <recommendedName>
        <fullName evidence="6">Kinesin-like protein</fullName>
    </recommendedName>
</protein>
<feature type="region of interest" description="Disordered" evidence="8">
    <location>
        <begin position="445"/>
        <end position="500"/>
    </location>
</feature>
<feature type="binding site" evidence="5">
    <location>
        <begin position="54"/>
        <end position="61"/>
    </location>
    <ligand>
        <name>ATP</name>
        <dbReference type="ChEBI" id="CHEBI:30616"/>
    </ligand>
</feature>
<evidence type="ECO:0000256" key="4">
    <source>
        <dbReference type="ARBA" id="ARBA00023175"/>
    </source>
</evidence>
<feature type="compositionally biased region" description="Acidic residues" evidence="8">
    <location>
        <begin position="487"/>
        <end position="498"/>
    </location>
</feature>
<dbReference type="InterPro" id="IPR027640">
    <property type="entry name" value="Kinesin-like_fam"/>
</dbReference>
<proteinExistence type="inferred from homology"/>